<evidence type="ECO:0000256" key="4">
    <source>
        <dbReference type="ARBA" id="ARBA00023175"/>
    </source>
</evidence>
<dbReference type="PANTHER" id="PTHR13140:SF550">
    <property type="entry name" value="MYOSIN-IIIB ISOFORM X1"/>
    <property type="match status" value="1"/>
</dbReference>
<dbReference type="Gene3D" id="1.20.120.720">
    <property type="entry name" value="Myosin VI head, motor domain, U50 subdomain"/>
    <property type="match status" value="1"/>
</dbReference>
<dbReference type="EMBL" id="JAGFBS010000061">
    <property type="protein sequence ID" value="KAG6369890.1"/>
    <property type="molecule type" value="Genomic_DNA"/>
</dbReference>
<keyword evidence="4" id="KW-0505">Motor protein</keyword>
<organism evidence="8 9">
    <name type="scientific">Boletus reticuloceps</name>
    <dbReference type="NCBI Taxonomy" id="495285"/>
    <lineage>
        <taxon>Eukaryota</taxon>
        <taxon>Fungi</taxon>
        <taxon>Dikarya</taxon>
        <taxon>Basidiomycota</taxon>
        <taxon>Agaricomycotina</taxon>
        <taxon>Agaricomycetes</taxon>
        <taxon>Agaricomycetidae</taxon>
        <taxon>Boletales</taxon>
        <taxon>Boletineae</taxon>
        <taxon>Boletaceae</taxon>
        <taxon>Boletoideae</taxon>
        <taxon>Boletus</taxon>
    </lineage>
</organism>
<accession>A0A8I3A4I3</accession>
<evidence type="ECO:0000256" key="5">
    <source>
        <dbReference type="ARBA" id="ARBA00023203"/>
    </source>
</evidence>
<reference evidence="8" key="1">
    <citation type="submission" date="2021-03" db="EMBL/GenBank/DDBJ databases">
        <title>Evolutionary innovations through gain and loss of genes in the ectomycorrhizal Boletales.</title>
        <authorList>
            <person name="Wu G."/>
            <person name="Miyauchi S."/>
            <person name="Morin E."/>
            <person name="Yang Z.-L."/>
            <person name="Xu J."/>
            <person name="Martin F.M."/>
        </authorList>
    </citation>
    <scope>NUCLEOTIDE SEQUENCE</scope>
    <source>
        <strain evidence="8">BR01</strain>
    </source>
</reference>
<gene>
    <name evidence="8" type="ORF">JVT61DRAFT_13354</name>
</gene>
<evidence type="ECO:0000313" key="9">
    <source>
        <dbReference type="Proteomes" id="UP000683000"/>
    </source>
</evidence>
<dbReference type="SMART" id="SM00242">
    <property type="entry name" value="MYSc"/>
    <property type="match status" value="1"/>
</dbReference>
<dbReference type="GO" id="GO:0051015">
    <property type="term" value="F:actin filament binding"/>
    <property type="evidence" value="ECO:0007669"/>
    <property type="project" value="TreeGrafter"/>
</dbReference>
<dbReference type="OrthoDB" id="370884at2759"/>
<dbReference type="PROSITE" id="PS51456">
    <property type="entry name" value="MYOSIN_MOTOR"/>
    <property type="match status" value="1"/>
</dbReference>
<dbReference type="GO" id="GO:0007015">
    <property type="term" value="P:actin filament organization"/>
    <property type="evidence" value="ECO:0007669"/>
    <property type="project" value="TreeGrafter"/>
</dbReference>
<dbReference type="InterPro" id="IPR027417">
    <property type="entry name" value="P-loop_NTPase"/>
</dbReference>
<dbReference type="GO" id="GO:0005737">
    <property type="term" value="C:cytoplasm"/>
    <property type="evidence" value="ECO:0007669"/>
    <property type="project" value="TreeGrafter"/>
</dbReference>
<evidence type="ECO:0000256" key="3">
    <source>
        <dbReference type="ARBA" id="ARBA00023123"/>
    </source>
</evidence>
<dbReference type="Gene3D" id="1.20.58.530">
    <property type="match status" value="1"/>
</dbReference>
<keyword evidence="3 6" id="KW-0518">Myosin</keyword>
<dbReference type="GO" id="GO:0016459">
    <property type="term" value="C:myosin complex"/>
    <property type="evidence" value="ECO:0007669"/>
    <property type="project" value="UniProtKB-KW"/>
</dbReference>
<name>A0A8I3A4I3_9AGAM</name>
<comment type="caution">
    <text evidence="6">Lacks conserved residue(s) required for the propagation of feature annotation.</text>
</comment>
<dbReference type="GO" id="GO:0016020">
    <property type="term" value="C:membrane"/>
    <property type="evidence" value="ECO:0007669"/>
    <property type="project" value="TreeGrafter"/>
</dbReference>
<evidence type="ECO:0000259" key="7">
    <source>
        <dbReference type="PROSITE" id="PS51456"/>
    </source>
</evidence>
<dbReference type="PANTHER" id="PTHR13140">
    <property type="entry name" value="MYOSIN"/>
    <property type="match status" value="1"/>
</dbReference>
<proteinExistence type="inferred from homology"/>
<dbReference type="Proteomes" id="UP000683000">
    <property type="component" value="Unassembled WGS sequence"/>
</dbReference>
<keyword evidence="2" id="KW-0067">ATP-binding</keyword>
<dbReference type="Gene3D" id="3.40.850.10">
    <property type="entry name" value="Kinesin motor domain"/>
    <property type="match status" value="1"/>
</dbReference>
<dbReference type="Gene3D" id="1.10.10.820">
    <property type="match status" value="1"/>
</dbReference>
<sequence length="327" mass="36094">MFLELSVSNPGKKGSKLVTQVPAAKFVIKSFGSAHTLFNPNTSRFGKYTELQFTNKGLTAVPSGERNLHIFYCLMAGASLEEQQHLHLANKTQYQYLGQCTGTGTCPNGVRDDDTNRFKQLKIALKSIGLSKRHASVAQTCQILAAILHLGNLEFTIDRGRDVDTTVIRNTDVLGIVAALLSIPPSTLETTLSYKTKMVKKELCTIFLDADGASDNCDDLAKTLYPLLFAWLNEHINQPLCRDDFNTFISLFDLPSPQNMTSCPNSLNQFHINFANEHCKILSRSTSLSRTLTTRSTRRKASPASCCRCLTSTMPNVSTSSKTSWAV</sequence>
<dbReference type="InterPro" id="IPR036961">
    <property type="entry name" value="Kinesin_motor_dom_sf"/>
</dbReference>
<evidence type="ECO:0000313" key="8">
    <source>
        <dbReference type="EMBL" id="KAG6369890.1"/>
    </source>
</evidence>
<dbReference type="GO" id="GO:0016787">
    <property type="term" value="F:hydrolase activity"/>
    <property type="evidence" value="ECO:0007669"/>
    <property type="project" value="UniProtKB-KW"/>
</dbReference>
<dbReference type="PRINTS" id="PR00193">
    <property type="entry name" value="MYOSINHEAVY"/>
</dbReference>
<evidence type="ECO:0000256" key="1">
    <source>
        <dbReference type="ARBA" id="ARBA00022741"/>
    </source>
</evidence>
<evidence type="ECO:0000256" key="2">
    <source>
        <dbReference type="ARBA" id="ARBA00022840"/>
    </source>
</evidence>
<keyword evidence="8" id="KW-0378">Hydrolase</keyword>
<dbReference type="SUPFAM" id="SSF52540">
    <property type="entry name" value="P-loop containing nucleoside triphosphate hydrolases"/>
    <property type="match status" value="1"/>
</dbReference>
<protein>
    <submittedName>
        <fullName evidence="8">P-loop containing nucleoside triphosphate hydrolase protein</fullName>
    </submittedName>
</protein>
<dbReference type="InterPro" id="IPR001609">
    <property type="entry name" value="Myosin_head_motor_dom-like"/>
</dbReference>
<feature type="domain" description="Myosin motor" evidence="7">
    <location>
        <begin position="1"/>
        <end position="327"/>
    </location>
</feature>
<keyword evidence="1" id="KW-0547">Nucleotide-binding</keyword>
<keyword evidence="9" id="KW-1185">Reference proteome</keyword>
<dbReference type="GO" id="GO:0005524">
    <property type="term" value="F:ATP binding"/>
    <property type="evidence" value="ECO:0007669"/>
    <property type="project" value="UniProtKB-KW"/>
</dbReference>
<comment type="similarity">
    <text evidence="6">Belongs to the TRAFAC class myosin-kinesin ATPase superfamily. Myosin family.</text>
</comment>
<dbReference type="Pfam" id="PF00063">
    <property type="entry name" value="Myosin_head"/>
    <property type="match status" value="1"/>
</dbReference>
<evidence type="ECO:0000256" key="6">
    <source>
        <dbReference type="PROSITE-ProRule" id="PRU00782"/>
    </source>
</evidence>
<keyword evidence="5 6" id="KW-0009">Actin-binding</keyword>
<dbReference type="AlphaFoldDB" id="A0A8I3A4I3"/>
<dbReference type="GO" id="GO:0000146">
    <property type="term" value="F:microfilament motor activity"/>
    <property type="evidence" value="ECO:0007669"/>
    <property type="project" value="TreeGrafter"/>
</dbReference>
<comment type="caution">
    <text evidence="8">The sequence shown here is derived from an EMBL/GenBank/DDBJ whole genome shotgun (WGS) entry which is preliminary data.</text>
</comment>